<proteinExistence type="inferred from homology"/>
<dbReference type="PROSITE" id="PS00135">
    <property type="entry name" value="TRYPSIN_SER"/>
    <property type="match status" value="1"/>
</dbReference>
<dbReference type="SUPFAM" id="SSF50494">
    <property type="entry name" value="Trypsin-like serine proteases"/>
    <property type="match status" value="1"/>
</dbReference>
<feature type="domain" description="Peptidase S1" evidence="5">
    <location>
        <begin position="95"/>
        <end position="336"/>
    </location>
</feature>
<dbReference type="PROSITE" id="PS00134">
    <property type="entry name" value="TRYPSIN_HIS"/>
    <property type="match status" value="1"/>
</dbReference>
<evidence type="ECO:0000256" key="3">
    <source>
        <dbReference type="RuleBase" id="RU363034"/>
    </source>
</evidence>
<dbReference type="STRING" id="199890.A0A182PNG1"/>
<dbReference type="AlphaFoldDB" id="A0A182PNG1"/>
<keyword evidence="3" id="KW-0720">Serine protease</keyword>
<keyword evidence="3" id="KW-0645">Protease</keyword>
<keyword evidence="3" id="KW-0378">Hydrolase</keyword>
<protein>
    <recommendedName>
        <fullName evidence="5">Peptidase S1 domain-containing protein</fullName>
    </recommendedName>
</protein>
<dbReference type="InterPro" id="IPR001254">
    <property type="entry name" value="Trypsin_dom"/>
</dbReference>
<dbReference type="InterPro" id="IPR018114">
    <property type="entry name" value="TRYPSIN_HIS"/>
</dbReference>
<accession>A0A182PNG1</accession>
<dbReference type="PRINTS" id="PR00722">
    <property type="entry name" value="CHYMOTRYPSIN"/>
</dbReference>
<dbReference type="SMART" id="SM00020">
    <property type="entry name" value="Tryp_SPc"/>
    <property type="match status" value="1"/>
</dbReference>
<dbReference type="InterPro" id="IPR033116">
    <property type="entry name" value="TRYPSIN_SER"/>
</dbReference>
<organism evidence="6 7">
    <name type="scientific">Anopheles epiroticus</name>
    <dbReference type="NCBI Taxonomy" id="199890"/>
    <lineage>
        <taxon>Eukaryota</taxon>
        <taxon>Metazoa</taxon>
        <taxon>Ecdysozoa</taxon>
        <taxon>Arthropoda</taxon>
        <taxon>Hexapoda</taxon>
        <taxon>Insecta</taxon>
        <taxon>Pterygota</taxon>
        <taxon>Neoptera</taxon>
        <taxon>Endopterygota</taxon>
        <taxon>Diptera</taxon>
        <taxon>Nematocera</taxon>
        <taxon>Culicoidea</taxon>
        <taxon>Culicidae</taxon>
        <taxon>Anophelinae</taxon>
        <taxon>Anopheles</taxon>
    </lineage>
</organism>
<dbReference type="EnsemblMetazoa" id="AEPI008488-RA">
    <property type="protein sequence ID" value="AEPI008488-PA"/>
    <property type="gene ID" value="AEPI008488"/>
</dbReference>
<evidence type="ECO:0000259" key="5">
    <source>
        <dbReference type="PROSITE" id="PS50240"/>
    </source>
</evidence>
<dbReference type="VEuPathDB" id="VectorBase:AEPI008488"/>
<keyword evidence="1" id="KW-1015">Disulfide bond</keyword>
<keyword evidence="7" id="KW-1185">Reference proteome</keyword>
<evidence type="ECO:0000313" key="6">
    <source>
        <dbReference type="EnsemblMetazoa" id="AEPI008488-PA"/>
    </source>
</evidence>
<dbReference type="InterPro" id="IPR009003">
    <property type="entry name" value="Peptidase_S1_PA"/>
</dbReference>
<dbReference type="InterPro" id="IPR001314">
    <property type="entry name" value="Peptidase_S1A"/>
</dbReference>
<evidence type="ECO:0000256" key="1">
    <source>
        <dbReference type="ARBA" id="ARBA00023157"/>
    </source>
</evidence>
<evidence type="ECO:0000256" key="4">
    <source>
        <dbReference type="SAM" id="SignalP"/>
    </source>
</evidence>
<evidence type="ECO:0000256" key="2">
    <source>
        <dbReference type="ARBA" id="ARBA00024195"/>
    </source>
</evidence>
<dbReference type="PANTHER" id="PTHR24260:SF147">
    <property type="entry name" value="EG:BACR7A4.3 PROTEIN-RELATED"/>
    <property type="match status" value="1"/>
</dbReference>
<evidence type="ECO:0000313" key="7">
    <source>
        <dbReference type="Proteomes" id="UP000075885"/>
    </source>
</evidence>
<keyword evidence="4" id="KW-0732">Signal</keyword>
<dbReference type="GO" id="GO:0006508">
    <property type="term" value="P:proteolysis"/>
    <property type="evidence" value="ECO:0007669"/>
    <property type="project" value="UniProtKB-KW"/>
</dbReference>
<dbReference type="Pfam" id="PF00089">
    <property type="entry name" value="Trypsin"/>
    <property type="match status" value="1"/>
</dbReference>
<dbReference type="InterPro" id="IPR051333">
    <property type="entry name" value="CLIP_Serine_Protease"/>
</dbReference>
<reference evidence="6" key="2">
    <citation type="submission" date="2020-05" db="UniProtKB">
        <authorList>
            <consortium name="EnsemblMetazoa"/>
        </authorList>
    </citation>
    <scope>IDENTIFICATION</scope>
    <source>
        <strain evidence="6">Epiroticus2</strain>
    </source>
</reference>
<dbReference type="CDD" id="cd00190">
    <property type="entry name" value="Tryp_SPc"/>
    <property type="match status" value="1"/>
</dbReference>
<dbReference type="GO" id="GO:0004252">
    <property type="term" value="F:serine-type endopeptidase activity"/>
    <property type="evidence" value="ECO:0007669"/>
    <property type="project" value="InterPro"/>
</dbReference>
<dbReference type="Gene3D" id="2.40.10.10">
    <property type="entry name" value="Trypsin-like serine proteases"/>
    <property type="match status" value="1"/>
</dbReference>
<sequence>MVDLRVLVLVQMLIICNTLGAVRRPNNIRIQEGYSCDTPYVIGGKCMNVSLCDSAFVHSLANQDHTPVCQQNAFYEVFCCQPFLHFCENIKNFQIWFGIEAEPGMFPHLARLGLNDEDAISWTCGASIISERFLLTAAHCEPVTIAGLGCSESMKCDQLKTVKNFIPHSRYKKTSKYHDIALVELEENIGFNKRVLPICPYTDKNDMPVLEDLVVAGWGATQNHIQSPSLMYATVRTVAQQDCRDDYALLLKASPNKKLSEGIIDEIYCAKGSLADNVTEYIDACEGDSGGPLQAKQNNNLFLIGVISTGIGCGSPLPGLYTRVASYFNWIKETVDST</sequence>
<reference evidence="7" key="1">
    <citation type="submission" date="2013-03" db="EMBL/GenBank/DDBJ databases">
        <title>The Genome Sequence of Anopheles epiroticus epiroticus2.</title>
        <authorList>
            <consortium name="The Broad Institute Genomics Platform"/>
            <person name="Neafsey D.E."/>
            <person name="Howell P."/>
            <person name="Walker B."/>
            <person name="Young S.K."/>
            <person name="Zeng Q."/>
            <person name="Gargeya S."/>
            <person name="Fitzgerald M."/>
            <person name="Haas B."/>
            <person name="Abouelleil A."/>
            <person name="Allen A.W."/>
            <person name="Alvarado L."/>
            <person name="Arachchi H.M."/>
            <person name="Berlin A.M."/>
            <person name="Chapman S.B."/>
            <person name="Gainer-Dewar J."/>
            <person name="Goldberg J."/>
            <person name="Griggs A."/>
            <person name="Gujja S."/>
            <person name="Hansen M."/>
            <person name="Howarth C."/>
            <person name="Imamovic A."/>
            <person name="Ireland A."/>
            <person name="Larimer J."/>
            <person name="McCowan C."/>
            <person name="Murphy C."/>
            <person name="Pearson M."/>
            <person name="Poon T.W."/>
            <person name="Priest M."/>
            <person name="Roberts A."/>
            <person name="Saif S."/>
            <person name="Shea T."/>
            <person name="Sisk P."/>
            <person name="Sykes S."/>
            <person name="Wortman J."/>
            <person name="Nusbaum C."/>
            <person name="Birren B."/>
        </authorList>
    </citation>
    <scope>NUCLEOTIDE SEQUENCE [LARGE SCALE GENOMIC DNA]</scope>
    <source>
        <strain evidence="7">Epiroticus2</strain>
    </source>
</reference>
<dbReference type="Proteomes" id="UP000075885">
    <property type="component" value="Unassembled WGS sequence"/>
</dbReference>
<feature type="signal peptide" evidence="4">
    <location>
        <begin position="1"/>
        <end position="20"/>
    </location>
</feature>
<name>A0A182PNG1_9DIPT</name>
<dbReference type="InterPro" id="IPR043504">
    <property type="entry name" value="Peptidase_S1_PA_chymotrypsin"/>
</dbReference>
<comment type="similarity">
    <text evidence="2">Belongs to the peptidase S1 family. CLIP subfamily.</text>
</comment>
<feature type="chain" id="PRO_5008131576" description="Peptidase S1 domain-containing protein" evidence="4">
    <location>
        <begin position="21"/>
        <end position="338"/>
    </location>
</feature>
<dbReference type="PROSITE" id="PS50240">
    <property type="entry name" value="TRYPSIN_DOM"/>
    <property type="match status" value="1"/>
</dbReference>
<dbReference type="PANTHER" id="PTHR24260">
    <property type="match status" value="1"/>
</dbReference>